<dbReference type="SUPFAM" id="SSF52980">
    <property type="entry name" value="Restriction endonuclease-like"/>
    <property type="match status" value="1"/>
</dbReference>
<dbReference type="GO" id="GO:0016032">
    <property type="term" value="P:viral process"/>
    <property type="evidence" value="ECO:0007669"/>
    <property type="project" value="InterPro"/>
</dbReference>
<dbReference type="GO" id="GO:0008833">
    <property type="term" value="F:deoxyribonuclease IV (phage-T4-induced) activity"/>
    <property type="evidence" value="ECO:0007669"/>
    <property type="project" value="InterPro"/>
</dbReference>
<dbReference type="EMBL" id="HQ317389">
    <property type="protein sequence ID" value="AGG91328.1"/>
    <property type="molecule type" value="Genomic_DNA"/>
</dbReference>
<dbReference type="RefSeq" id="YP_007673177.1">
    <property type="nucleotide sequence ID" value="NC_020838.1"/>
</dbReference>
<evidence type="ECO:0000313" key="2">
    <source>
        <dbReference type="Proteomes" id="UP000204049"/>
    </source>
</evidence>
<dbReference type="Proteomes" id="UP000204049">
    <property type="component" value="Segment"/>
</dbReference>
<dbReference type="GeneID" id="15009689"/>
<name>M4NK12_9CAUD</name>
<dbReference type="GO" id="GO:0015074">
    <property type="term" value="P:DNA integration"/>
    <property type="evidence" value="ECO:0007669"/>
    <property type="project" value="InterPro"/>
</dbReference>
<proteinExistence type="predicted"/>
<keyword evidence="1" id="KW-0540">Nuclease</keyword>
<keyword evidence="1" id="KW-0378">Hydrolase</keyword>
<keyword evidence="2" id="KW-1185">Reference proteome</keyword>
<dbReference type="InterPro" id="IPR011335">
    <property type="entry name" value="Restrct_endonuc-II-like"/>
</dbReference>
<evidence type="ECO:0000313" key="1">
    <source>
        <dbReference type="EMBL" id="AGG91328.1"/>
    </source>
</evidence>
<gene>
    <name evidence="1" type="ORF">SWQG_00034</name>
</gene>
<dbReference type="KEGG" id="vg:15009689"/>
<dbReference type="CDD" id="cd22324">
    <property type="entry name" value="Endonuclease_I"/>
    <property type="match status" value="1"/>
</dbReference>
<dbReference type="Gene3D" id="3.40.91.30">
    <property type="match status" value="1"/>
</dbReference>
<protein>
    <submittedName>
        <fullName evidence="1">Endonuclease</fullName>
    </submittedName>
</protein>
<reference evidence="1 2" key="1">
    <citation type="submission" date="2010-09" db="EMBL/GenBank/DDBJ databases">
        <title>The Genome Sequence of Synechococcus phage S-RIP2 isolate N1_2007.</title>
        <authorList>
            <consortium name="The Broad Institute Genome Sequencing Platform"/>
            <person name="Henn M.R."/>
            <person name="Marston M."/>
            <person name="Levin J."/>
            <person name="Malboeuf C."/>
            <person name="Casali M."/>
            <person name="Russ C."/>
            <person name="Lennon N."/>
            <person name="Chapman S.B."/>
            <person name="Erlich R."/>
            <person name="Young S.K."/>
            <person name="Yandava C."/>
            <person name="Zeng Q."/>
            <person name="Fitzgerald M.F."/>
            <person name="Alvarado L."/>
            <person name="Anderson S."/>
            <person name="Berlin A."/>
            <person name="Chen Z."/>
            <person name="Freedman E."/>
            <person name="Gellesch M."/>
            <person name="Goldberg J."/>
            <person name="Green L."/>
            <person name="Griggs A."/>
            <person name="Gujja S."/>
            <person name="Heilman E.R."/>
            <person name="Heiman D."/>
            <person name="Hollinger A."/>
            <person name="Howarth C."/>
            <person name="Larson L."/>
            <person name="Mehta T."/>
            <person name="Neiman D."/>
            <person name="Pearson M."/>
            <person name="Roberts A."/>
            <person name="Ryan E."/>
            <person name="Saif S."/>
            <person name="Shea T."/>
            <person name="Shenoy N."/>
            <person name="Sisk P."/>
            <person name="Stolte C."/>
            <person name="Sykes S."/>
            <person name="White J."/>
            <person name="Haas B."/>
            <person name="Nusbaum C."/>
            <person name="Birren B."/>
        </authorList>
    </citation>
    <scope>NUCLEOTIDE SEQUENCE [LARGE SCALE GENOMIC DNA]</scope>
</reference>
<sequence>MAFRSRLEEKVADLLVELGVKYEYECKKVPYVIAHTYCPDFVLPNGVHLECKGYWDSADRKKIKSVKEQNPDLDLRMVFQAPYNTISKKVKLHMPRGVNETTSRGAHLQTSLSSGYCEHLLQVRNS</sequence>
<organism evidence="1 2">
    <name type="scientific">Synechococcus phage S-RIP2</name>
    <dbReference type="NCBI Taxonomy" id="754040"/>
    <lineage>
        <taxon>Viruses</taxon>
        <taxon>Duplodnaviria</taxon>
        <taxon>Heunggongvirae</taxon>
        <taxon>Uroviricota</taxon>
        <taxon>Caudoviricetes</taxon>
        <taxon>Autographivirales</taxon>
        <taxon>Sednavirus</taxon>
        <taxon>Sednavirus SRIP2</taxon>
    </lineage>
</organism>
<keyword evidence="1" id="KW-0255">Endonuclease</keyword>
<dbReference type="InterPro" id="IPR008029">
    <property type="entry name" value="Phage_T7_Gp3_endoDNaseI"/>
</dbReference>
<dbReference type="Pfam" id="PF05367">
    <property type="entry name" value="Phage_endo_I"/>
    <property type="match status" value="1"/>
</dbReference>
<accession>M4NK12</accession>